<keyword evidence="1" id="KW-0175">Coiled coil</keyword>
<sequence>MKGGKKAEGRGSPNKEKTYNGPSYIKLYDSCSEYSMDDNDEGPTFAHLKNIKICNEEKKKMLSKICCTKNYLFVGTSSVFSQVRVFNYNNLIDSKKESEDLSSIPIAGDNKQTSERQSKNNKKEEPHGQNKDGEAFINLCDIYRKSKFYTTKRDYSKDNMLSIDLFQNKINRKNVNRSNSVHKNVYQVHSTNEANSKEIAPKGEGNKSNHMLKEEKIKNNPTQIDLKDKLMNFNQKGYLELSDNETTFPEEYLYYDNFAGIPPPKKDTHPIRLTNEMREEERNKREKEEEMEKKKKIDEENLRNEQLAKNGCYLNKDMLEINVDVIKRKTTQVNNLLEYIGAFVNVSSPIILMKTNHGENILSLLTFGGDVYSYDISEQSLTQLREKRIKKIEFFSNIENYFIEQEKNNTSSEFLEEDFSEEVTASALSLSKSHFTNSVKYFDFLPDDKTLICVGQNKDYFLSFINCHNGKKIIYNKKIKINKPSHNVVMNSNKMNKDKMLPTLMHDFSYVYVDREKKNFNGEIGNFVYIGSSCGYLVFIFLVDKFLRFVNNLLTNDQVRSGSLFTYDEEVDEKEWSNVVTQSVLGNVDDVYTVRKDELYALFGDEHNVINDMKMHGNGNGSAYVDNNLRGDVGGNLSSTAHRPSDQGAPLDNPKENIFKEQDHNSFSYAFCIAKNVTINSIISLNTHKNEQIHLIVGLNDGRLLDFLLRISPHFTPTASSITSCEHYPPLSQNCSEKKSSQNTSQGNGNTECAVDNPSSRMDNINFIQECEKELYDFTGLHKSSRISKINLYQSGSQHFLVFINSNVKRIREMSDKKFYTTYVLNTYSKKISILHEHLAYIIDSCVCSHFYFCLDDNNTIAVFDWTRQRKVNRNVLQTFKELYRTGKRLNIHKTTFLCQTYEKNCWRKTRLREEKVYHKKYNFLKYAYDVVNYGIENNLKLQIEEKNIVQEEDSYIEEQSKEHECEKSIKEEVATVDMEIKNILKLLEDVNRKCNQNTKNATHIYYHFMNRNVPLKKSEFIKKYHKVYNASDLTILYYYIKKFKLLTNKKKHLTNKLHVLKLRKNTFDTVNYSFSADKLEEMFYEHARKINVL</sequence>
<dbReference type="VEuPathDB" id="PlasmoDB:AK88_03429"/>
<dbReference type="GeneID" id="24268743"/>
<feature type="region of interest" description="Disordered" evidence="2">
    <location>
        <begin position="99"/>
        <end position="132"/>
    </location>
</feature>
<proteinExistence type="predicted"/>
<dbReference type="AlphaFoldDB" id="A0A0D9QIM4"/>
<evidence type="ECO:0000256" key="2">
    <source>
        <dbReference type="SAM" id="MobiDB-lite"/>
    </source>
</evidence>
<reference evidence="3 4" key="1">
    <citation type="submission" date="2014-03" db="EMBL/GenBank/DDBJ databases">
        <title>The Genome Sequence of Plasmodium fragile nilgiri.</title>
        <authorList>
            <consortium name="The Broad Institute Genomics Platform"/>
            <consortium name="The Broad Institute Genome Sequencing Center for Infectious Disease"/>
            <person name="Neafsey D."/>
            <person name="Duraisingh M."/>
            <person name="Young S.K."/>
            <person name="Zeng Q."/>
            <person name="Gargeya S."/>
            <person name="Abouelleil A."/>
            <person name="Alvarado L."/>
            <person name="Chapman S.B."/>
            <person name="Gainer-Dewar J."/>
            <person name="Goldberg J."/>
            <person name="Griggs A."/>
            <person name="Gujja S."/>
            <person name="Hansen M."/>
            <person name="Howarth C."/>
            <person name="Imamovic A."/>
            <person name="Larimer J."/>
            <person name="Pearson M."/>
            <person name="Poon T.W."/>
            <person name="Priest M."/>
            <person name="Roberts A."/>
            <person name="Saif S."/>
            <person name="Shea T."/>
            <person name="Sykes S."/>
            <person name="Wortman J."/>
            <person name="Nusbaum C."/>
            <person name="Birren B."/>
        </authorList>
    </citation>
    <scope>NUCLEOTIDE SEQUENCE [LARGE SCALE GENOMIC DNA]</scope>
    <source>
        <strain evidence="4">nilgiri</strain>
    </source>
</reference>
<feature type="region of interest" description="Disordered" evidence="2">
    <location>
        <begin position="733"/>
        <end position="757"/>
    </location>
</feature>
<dbReference type="Proteomes" id="UP000054561">
    <property type="component" value="Unassembled WGS sequence"/>
</dbReference>
<feature type="coiled-coil region" evidence="1">
    <location>
        <begin position="271"/>
        <end position="308"/>
    </location>
</feature>
<dbReference type="EMBL" id="KQ001683">
    <property type="protein sequence ID" value="KJP86920.1"/>
    <property type="molecule type" value="Genomic_DNA"/>
</dbReference>
<organism evidence="3 4">
    <name type="scientific">Plasmodium fragile</name>
    <dbReference type="NCBI Taxonomy" id="5857"/>
    <lineage>
        <taxon>Eukaryota</taxon>
        <taxon>Sar</taxon>
        <taxon>Alveolata</taxon>
        <taxon>Apicomplexa</taxon>
        <taxon>Aconoidasida</taxon>
        <taxon>Haemosporida</taxon>
        <taxon>Plasmodiidae</taxon>
        <taxon>Plasmodium</taxon>
        <taxon>Plasmodium (Plasmodium)</taxon>
    </lineage>
</organism>
<evidence type="ECO:0000313" key="3">
    <source>
        <dbReference type="EMBL" id="KJP86920.1"/>
    </source>
</evidence>
<feature type="region of interest" description="Disordered" evidence="2">
    <location>
        <begin position="635"/>
        <end position="657"/>
    </location>
</feature>
<accession>A0A0D9QIM4</accession>
<dbReference type="OMA" id="YYDNFAG"/>
<evidence type="ECO:0000256" key="1">
    <source>
        <dbReference type="SAM" id="Coils"/>
    </source>
</evidence>
<dbReference type="OrthoDB" id="370586at2759"/>
<protein>
    <submittedName>
        <fullName evidence="3">Uncharacterized protein</fullName>
    </submittedName>
</protein>
<evidence type="ECO:0000313" key="4">
    <source>
        <dbReference type="Proteomes" id="UP000054561"/>
    </source>
</evidence>
<gene>
    <name evidence="3" type="ORF">AK88_03429</name>
</gene>
<keyword evidence="4" id="KW-1185">Reference proteome</keyword>
<dbReference type="RefSeq" id="XP_012336469.1">
    <property type="nucleotide sequence ID" value="XM_012481046.1"/>
</dbReference>
<feature type="compositionally biased region" description="Basic and acidic residues" evidence="2">
    <location>
        <begin position="112"/>
        <end position="132"/>
    </location>
</feature>
<name>A0A0D9QIM4_PLAFR</name>